<dbReference type="EMBL" id="JAMTCO010000002">
    <property type="protein sequence ID" value="MCP2268095.1"/>
    <property type="molecule type" value="Genomic_DNA"/>
</dbReference>
<protein>
    <submittedName>
        <fullName evidence="1">Uncharacterized protein</fullName>
    </submittedName>
</protein>
<keyword evidence="2" id="KW-1185">Reference proteome</keyword>
<organism evidence="1 2">
    <name type="scientific">Actinokineospora diospyrosa</name>
    <dbReference type="NCBI Taxonomy" id="103728"/>
    <lineage>
        <taxon>Bacteria</taxon>
        <taxon>Bacillati</taxon>
        <taxon>Actinomycetota</taxon>
        <taxon>Actinomycetes</taxon>
        <taxon>Pseudonocardiales</taxon>
        <taxon>Pseudonocardiaceae</taxon>
        <taxon>Actinokineospora</taxon>
    </lineage>
</organism>
<comment type="caution">
    <text evidence="1">The sequence shown here is derived from an EMBL/GenBank/DDBJ whole genome shotgun (WGS) entry which is preliminary data.</text>
</comment>
<accession>A0ABT1I642</accession>
<dbReference type="SUPFAM" id="SSF51182">
    <property type="entry name" value="RmlC-like cupins"/>
    <property type="match status" value="1"/>
</dbReference>
<gene>
    <name evidence="1" type="ORF">LV75_000581</name>
</gene>
<name>A0ABT1I642_9PSEU</name>
<dbReference type="InterPro" id="IPR011051">
    <property type="entry name" value="RmlC_Cupin_sf"/>
</dbReference>
<evidence type="ECO:0000313" key="1">
    <source>
        <dbReference type="EMBL" id="MCP2268095.1"/>
    </source>
</evidence>
<evidence type="ECO:0000313" key="2">
    <source>
        <dbReference type="Proteomes" id="UP001205185"/>
    </source>
</evidence>
<proteinExistence type="predicted"/>
<dbReference type="Proteomes" id="UP001205185">
    <property type="component" value="Unassembled WGS sequence"/>
</dbReference>
<sequence>MTVPRATFQRPRARCYAGRHSKPNSGAFTMTLYSELSDAIERDAGEQVLSWARAALNRVVTEPAAVTAVLHPLGFLCLPVHRDGAEGVCVHLWEPGRGVAPPTTSPTHCHSWDLVSWVLVGKLRNQTIRVADAATPTHRVFEVLSDTDGDTIEATARYVRAHVTATSTHRAGESYRLPAGVFHETVIPGGQDLVATVALGRSATDVVDLSLGGLRTTSHRVRRHPCTRAETVDAAVAVLAAIADGRVPG</sequence>
<reference evidence="1 2" key="1">
    <citation type="submission" date="2022-06" db="EMBL/GenBank/DDBJ databases">
        <title>Genomic Encyclopedia of Archaeal and Bacterial Type Strains, Phase II (KMG-II): from individual species to whole genera.</title>
        <authorList>
            <person name="Goeker M."/>
        </authorList>
    </citation>
    <scope>NUCLEOTIDE SEQUENCE [LARGE SCALE GENOMIC DNA]</scope>
    <source>
        <strain evidence="1 2">DSM 44255</strain>
    </source>
</reference>